<dbReference type="PANTHER" id="PTHR43046">
    <property type="entry name" value="GDP-MANNOSE MANNOSYL HYDROLASE"/>
    <property type="match status" value="1"/>
</dbReference>
<comment type="cofactor">
    <cofactor evidence="1">
        <name>Mg(2+)</name>
        <dbReference type="ChEBI" id="CHEBI:18420"/>
    </cofactor>
</comment>
<reference evidence="5 6" key="1">
    <citation type="submission" date="2020-08" db="EMBL/GenBank/DDBJ databases">
        <title>Genomic Encyclopedia of Type Strains, Phase IV (KMG-IV): sequencing the most valuable type-strain genomes for metagenomic binning, comparative biology and taxonomic classification.</title>
        <authorList>
            <person name="Goeker M."/>
        </authorList>
    </citation>
    <scope>NUCLEOTIDE SEQUENCE [LARGE SCALE GENOMIC DNA]</scope>
    <source>
        <strain evidence="5 6">DSM 11099</strain>
    </source>
</reference>
<proteinExistence type="inferred from homology"/>
<gene>
    <name evidence="5" type="ORF">HNR59_002832</name>
</gene>
<evidence type="ECO:0000259" key="4">
    <source>
        <dbReference type="PROSITE" id="PS51462"/>
    </source>
</evidence>
<dbReference type="PROSITE" id="PS51462">
    <property type="entry name" value="NUDIX"/>
    <property type="match status" value="1"/>
</dbReference>
<evidence type="ECO:0000313" key="6">
    <source>
        <dbReference type="Proteomes" id="UP000533306"/>
    </source>
</evidence>
<evidence type="ECO:0000256" key="1">
    <source>
        <dbReference type="ARBA" id="ARBA00001946"/>
    </source>
</evidence>
<dbReference type="PRINTS" id="PR00502">
    <property type="entry name" value="NUDIXFAMILY"/>
</dbReference>
<keyword evidence="2 3" id="KW-0378">Hydrolase</keyword>
<dbReference type="EMBL" id="JACHEU010000002">
    <property type="protein sequence ID" value="MBB6013443.1"/>
    <property type="molecule type" value="Genomic_DNA"/>
</dbReference>
<keyword evidence="6" id="KW-1185">Reference proteome</keyword>
<dbReference type="RefSeq" id="WP_246374714.1">
    <property type="nucleotide sequence ID" value="NZ_JACHEU010000002.1"/>
</dbReference>
<feature type="domain" description="Nudix hydrolase" evidence="4">
    <location>
        <begin position="32"/>
        <end position="158"/>
    </location>
</feature>
<dbReference type="PANTHER" id="PTHR43046:SF14">
    <property type="entry name" value="MUTT_NUDIX FAMILY PROTEIN"/>
    <property type="match status" value="1"/>
</dbReference>
<protein>
    <submittedName>
        <fullName evidence="5">8-oxo-dGTP pyrophosphatase MutT (NUDIX family)</fullName>
    </submittedName>
</protein>
<dbReference type="SUPFAM" id="SSF55811">
    <property type="entry name" value="Nudix"/>
    <property type="match status" value="1"/>
</dbReference>
<dbReference type="GO" id="GO:0016787">
    <property type="term" value="F:hydrolase activity"/>
    <property type="evidence" value="ECO:0007669"/>
    <property type="project" value="UniProtKB-KW"/>
</dbReference>
<accession>A0A7W9VVV9</accession>
<dbReference type="InterPro" id="IPR020476">
    <property type="entry name" value="Nudix_hydrolase"/>
</dbReference>
<dbReference type="Proteomes" id="UP000533306">
    <property type="component" value="Unassembled WGS sequence"/>
</dbReference>
<organism evidence="5 6">
    <name type="scientific">Aquamicrobium lusatiense</name>
    <dbReference type="NCBI Taxonomy" id="89772"/>
    <lineage>
        <taxon>Bacteria</taxon>
        <taxon>Pseudomonadati</taxon>
        <taxon>Pseudomonadota</taxon>
        <taxon>Alphaproteobacteria</taxon>
        <taxon>Hyphomicrobiales</taxon>
        <taxon>Phyllobacteriaceae</taxon>
        <taxon>Aquamicrobium</taxon>
    </lineage>
</organism>
<evidence type="ECO:0000313" key="5">
    <source>
        <dbReference type="EMBL" id="MBB6013443.1"/>
    </source>
</evidence>
<dbReference type="Pfam" id="PF00293">
    <property type="entry name" value="NUDIX"/>
    <property type="match status" value="1"/>
</dbReference>
<comment type="caution">
    <text evidence="5">The sequence shown here is derived from an EMBL/GenBank/DDBJ whole genome shotgun (WGS) entry which is preliminary data.</text>
</comment>
<dbReference type="Gene3D" id="3.90.79.10">
    <property type="entry name" value="Nucleoside Triphosphate Pyrophosphohydrolase"/>
    <property type="match status" value="1"/>
</dbReference>
<dbReference type="InterPro" id="IPR020084">
    <property type="entry name" value="NUDIX_hydrolase_CS"/>
</dbReference>
<sequence>MNSSDPPAISHENKRPGLTARMFHFYFLLRRPMTLGVRGLVHDPQAHTVLLVRHTYVPGWQLPGGGVEVGETMLEALERELSEEANIVMSGPPALISMHFNRRSSRRDHVGLYLIQHFSQPSPKLPDREIAEAGFFALDALPEETTPATRKRLSEVFAGETASPYW</sequence>
<dbReference type="InterPro" id="IPR015797">
    <property type="entry name" value="NUDIX_hydrolase-like_dom_sf"/>
</dbReference>
<comment type="similarity">
    <text evidence="3">Belongs to the Nudix hydrolase family.</text>
</comment>
<dbReference type="InterPro" id="IPR000086">
    <property type="entry name" value="NUDIX_hydrolase_dom"/>
</dbReference>
<name>A0A7W9VVV9_9HYPH</name>
<evidence type="ECO:0000256" key="3">
    <source>
        <dbReference type="RuleBase" id="RU003476"/>
    </source>
</evidence>
<evidence type="ECO:0000256" key="2">
    <source>
        <dbReference type="ARBA" id="ARBA00022801"/>
    </source>
</evidence>
<dbReference type="PROSITE" id="PS00893">
    <property type="entry name" value="NUDIX_BOX"/>
    <property type="match status" value="1"/>
</dbReference>
<dbReference type="AlphaFoldDB" id="A0A7W9VVV9"/>
<dbReference type="CDD" id="cd04680">
    <property type="entry name" value="NUDIX_Hydrolase"/>
    <property type="match status" value="1"/>
</dbReference>